<reference evidence="1 2" key="1">
    <citation type="submission" date="2007-01" db="EMBL/GenBank/DDBJ databases">
        <authorList>
            <person name="Haygood M."/>
            <person name="Podell S."/>
            <person name="Anderson C."/>
            <person name="Hopkinson B."/>
            <person name="Roe K."/>
            <person name="Barbeau K."/>
            <person name="Gaasterland T."/>
            <person name="Ferriera S."/>
            <person name="Johnson J."/>
            <person name="Kravitz S."/>
            <person name="Beeson K."/>
            <person name="Sutton G."/>
            <person name="Rogers Y.-H."/>
            <person name="Friedman R."/>
            <person name="Frazier M."/>
            <person name="Venter J.C."/>
        </authorList>
    </citation>
    <scope>NUCLEOTIDE SEQUENCE [LARGE SCALE GENOMIC DNA]</scope>
    <source>
        <strain evidence="1 2">ATCC 23134</strain>
    </source>
</reference>
<name>A1ZVL8_MICM2</name>
<evidence type="ECO:0000313" key="2">
    <source>
        <dbReference type="Proteomes" id="UP000004095"/>
    </source>
</evidence>
<accession>A1ZVL8</accession>
<dbReference type="EMBL" id="AAWS01000046">
    <property type="protein sequence ID" value="EAY25562.1"/>
    <property type="molecule type" value="Genomic_DNA"/>
</dbReference>
<comment type="caution">
    <text evidence="1">The sequence shown here is derived from an EMBL/GenBank/DDBJ whole genome shotgun (WGS) entry which is preliminary data.</text>
</comment>
<dbReference type="AlphaFoldDB" id="A1ZVL8"/>
<evidence type="ECO:0000313" key="1">
    <source>
        <dbReference type="EMBL" id="EAY25562.1"/>
    </source>
</evidence>
<organism evidence="1 2">
    <name type="scientific">Microscilla marina ATCC 23134</name>
    <dbReference type="NCBI Taxonomy" id="313606"/>
    <lineage>
        <taxon>Bacteria</taxon>
        <taxon>Pseudomonadati</taxon>
        <taxon>Bacteroidota</taxon>
        <taxon>Cytophagia</taxon>
        <taxon>Cytophagales</taxon>
        <taxon>Microscillaceae</taxon>
        <taxon>Microscilla</taxon>
    </lineage>
</organism>
<gene>
    <name evidence="1" type="ORF">M23134_00660</name>
</gene>
<dbReference type="Proteomes" id="UP000004095">
    <property type="component" value="Unassembled WGS sequence"/>
</dbReference>
<sequence>MHTKVKAFVADVGGKKALMVKLTINNSKATVKQIVSTNSRFLL</sequence>
<proteinExistence type="predicted"/>
<keyword evidence="2" id="KW-1185">Reference proteome</keyword>
<protein>
    <submittedName>
        <fullName evidence="1">Uncharacterized protein</fullName>
    </submittedName>
</protein>